<dbReference type="SMART" id="SM00032">
    <property type="entry name" value="CCP"/>
    <property type="match status" value="8"/>
</dbReference>
<evidence type="ECO:0000256" key="2">
    <source>
        <dbReference type="ARBA" id="ARBA00022737"/>
    </source>
</evidence>
<dbReference type="InterPro" id="IPR050350">
    <property type="entry name" value="Compl-Cell_Adhes-Reg"/>
</dbReference>
<evidence type="ECO:0000259" key="6">
    <source>
        <dbReference type="PROSITE" id="PS50923"/>
    </source>
</evidence>
<keyword evidence="4" id="KW-0325">Glycoprotein</keyword>
<proteinExistence type="predicted"/>
<feature type="domain" description="Sushi" evidence="6">
    <location>
        <begin position="58"/>
        <end position="122"/>
    </location>
</feature>
<comment type="caution">
    <text evidence="5">Lacks conserved residue(s) required for the propagation of feature annotation.</text>
</comment>
<dbReference type="STRING" id="7574.A0A1S3J9J7"/>
<organism evidence="7 8">
    <name type="scientific">Lingula anatina</name>
    <name type="common">Brachiopod</name>
    <name type="synonym">Lingula unguis</name>
    <dbReference type="NCBI Taxonomy" id="7574"/>
    <lineage>
        <taxon>Eukaryota</taxon>
        <taxon>Metazoa</taxon>
        <taxon>Spiralia</taxon>
        <taxon>Lophotrochozoa</taxon>
        <taxon>Brachiopoda</taxon>
        <taxon>Linguliformea</taxon>
        <taxon>Lingulata</taxon>
        <taxon>Lingulida</taxon>
        <taxon>Linguloidea</taxon>
        <taxon>Lingulidae</taxon>
        <taxon>Lingula</taxon>
    </lineage>
</organism>
<dbReference type="Gene3D" id="2.10.70.10">
    <property type="entry name" value="Complement Module, domain 1"/>
    <property type="match status" value="8"/>
</dbReference>
<keyword evidence="2" id="KW-0677">Repeat</keyword>
<dbReference type="Proteomes" id="UP000085678">
    <property type="component" value="Unplaced"/>
</dbReference>
<dbReference type="CDD" id="cd00033">
    <property type="entry name" value="CCP"/>
    <property type="match status" value="1"/>
</dbReference>
<dbReference type="GeneID" id="106171003"/>
<dbReference type="PANTHER" id="PTHR19325">
    <property type="entry name" value="COMPLEMENT COMPONENT-RELATED SUSHI DOMAIN-CONTAINING"/>
    <property type="match status" value="1"/>
</dbReference>
<evidence type="ECO:0000256" key="3">
    <source>
        <dbReference type="ARBA" id="ARBA00023157"/>
    </source>
</evidence>
<evidence type="ECO:0000256" key="1">
    <source>
        <dbReference type="ARBA" id="ARBA00022659"/>
    </source>
</evidence>
<evidence type="ECO:0000256" key="5">
    <source>
        <dbReference type="PROSITE-ProRule" id="PRU00302"/>
    </source>
</evidence>
<evidence type="ECO:0000313" key="7">
    <source>
        <dbReference type="Proteomes" id="UP000085678"/>
    </source>
</evidence>
<name>A0A1S3J9J7_LINAN</name>
<evidence type="ECO:0000256" key="4">
    <source>
        <dbReference type="ARBA" id="ARBA00023180"/>
    </source>
</evidence>
<feature type="domain" description="Sushi" evidence="6">
    <location>
        <begin position="385"/>
        <end position="449"/>
    </location>
</feature>
<keyword evidence="7" id="KW-1185">Reference proteome</keyword>
<dbReference type="Pfam" id="PF00084">
    <property type="entry name" value="Sushi"/>
    <property type="match status" value="8"/>
</dbReference>
<reference evidence="8" key="1">
    <citation type="submission" date="2025-08" db="UniProtKB">
        <authorList>
            <consortium name="RefSeq"/>
        </authorList>
    </citation>
    <scope>IDENTIFICATION</scope>
    <source>
        <tissue evidence="8">Gonads</tissue>
    </source>
</reference>
<gene>
    <name evidence="8" type="primary">LOC106171003</name>
</gene>
<feature type="domain" description="Sushi" evidence="6">
    <location>
        <begin position="123"/>
        <end position="187"/>
    </location>
</feature>
<keyword evidence="1 5" id="KW-0768">Sushi</keyword>
<dbReference type="PROSITE" id="PS50923">
    <property type="entry name" value="SUSHI"/>
    <property type="match status" value="8"/>
</dbReference>
<accession>A0A1S3J9J7</accession>
<dbReference type="InterPro" id="IPR035976">
    <property type="entry name" value="Sushi/SCR/CCP_sf"/>
</dbReference>
<protein>
    <submittedName>
        <fullName evidence="8">Complement component receptor 1-like protein isoform X1</fullName>
    </submittedName>
</protein>
<dbReference type="PANTHER" id="PTHR19325:SF575">
    <property type="entry name" value="LOCOMOTION-RELATED PROTEIN HIKARU GENKI"/>
    <property type="match status" value="1"/>
</dbReference>
<feature type="domain" description="Sushi" evidence="6">
    <location>
        <begin position="254"/>
        <end position="318"/>
    </location>
</feature>
<keyword evidence="3" id="KW-1015">Disulfide bond</keyword>
<feature type="domain" description="Sushi" evidence="6">
    <location>
        <begin position="516"/>
        <end position="580"/>
    </location>
</feature>
<dbReference type="InParanoid" id="A0A1S3J9J7"/>
<sequence length="597" mass="64117">MNGTNAIHDYTNGLPVTVDTLVNYTCNAGNLMDDGTTIKTIKCLKTGLYDSGPANCQPGCPIPMDDDVNRQHNYQGDDPVPVGTFITFTCKKPFFDASGVKEKTIECLPDGTYDDTPPQCDQPGCDLPMDGSRASNNYPGVSAPVDIDTQVTYTCNSGYTMADGSTTKTITCLDTGNYDSGPAMCDTQPGCPIPMDDDVNRQHNYQGDDPVPVGTFITFTCKKPFFDASGVKEKTIECLPDGTYDDTPPQCDQPGCDLPMDGSRASNNYPGVSAPVDFGIQVTYTCNSGYTMADGSTTKTITCLDTGNYDSGPAMCDTQPGCPIPMDDDVNRQHNYQGDDPVPVGTFITFTCRMPFFDVSGVKEKTIECLPDGTYDDTPPQCDQPGCDLPMDGSRASNNYPGVSAPVDIDTQVTYTCNSGYTMADGSTTKTITCLDTGNYDSGPAMCDTQPGCPIPMDDDVNRQHNYQGDDPVPVGTFITFTCRMPFFDVSGVKEKTIECLPDGTYDDTPPQCDQPGCDLPMDGSRASNNYPGVIAPVDFGTQVIYNCNSGYTMADGSTTKTITCLDAGNYDSGPAMCDTRESGFYDCVCFNALWLN</sequence>
<dbReference type="AlphaFoldDB" id="A0A1S3J9J7"/>
<dbReference type="OrthoDB" id="10069199at2759"/>
<feature type="domain" description="Sushi" evidence="6">
    <location>
        <begin position="451"/>
        <end position="515"/>
    </location>
</feature>
<feature type="domain" description="Sushi" evidence="6">
    <location>
        <begin position="189"/>
        <end position="253"/>
    </location>
</feature>
<dbReference type="SUPFAM" id="SSF57535">
    <property type="entry name" value="Complement control module/SCR domain"/>
    <property type="match status" value="8"/>
</dbReference>
<dbReference type="RefSeq" id="XP_013406544.1">
    <property type="nucleotide sequence ID" value="XM_013551090.2"/>
</dbReference>
<feature type="domain" description="Sushi" evidence="6">
    <location>
        <begin position="320"/>
        <end position="384"/>
    </location>
</feature>
<evidence type="ECO:0000313" key="8">
    <source>
        <dbReference type="RefSeq" id="XP_013406544.1"/>
    </source>
</evidence>
<dbReference type="KEGG" id="lak:106171003"/>
<dbReference type="InterPro" id="IPR000436">
    <property type="entry name" value="Sushi_SCR_CCP_dom"/>
</dbReference>